<dbReference type="InterPro" id="IPR029062">
    <property type="entry name" value="Class_I_gatase-like"/>
</dbReference>
<evidence type="ECO:0000313" key="5">
    <source>
        <dbReference type="EMBL" id="MDQ4212308.1"/>
    </source>
</evidence>
<dbReference type="RefSeq" id="WP_308487250.1">
    <property type="nucleotide sequence ID" value="NZ_JAVFCB010000001.1"/>
</dbReference>
<evidence type="ECO:0000256" key="4">
    <source>
        <dbReference type="ARBA" id="ARBA00022825"/>
    </source>
</evidence>
<comment type="caution">
    <text evidence="5">The sequence shown here is derived from an EMBL/GenBank/DDBJ whole genome shotgun (WGS) entry which is preliminary data.</text>
</comment>
<reference evidence="5 6" key="1">
    <citation type="submission" date="2023-08" db="EMBL/GenBank/DDBJ databases">
        <title>Microbacterium sp. nov., isolated from a waste landfill.</title>
        <authorList>
            <person name="Wen W."/>
        </authorList>
    </citation>
    <scope>NUCLEOTIDE SEQUENCE [LARGE SCALE GENOMIC DNA]</scope>
    <source>
        <strain evidence="5 6">ASV81</strain>
    </source>
</reference>
<dbReference type="Proteomes" id="UP001230289">
    <property type="component" value="Unassembled WGS sequence"/>
</dbReference>
<keyword evidence="4" id="KW-0720">Serine protease</keyword>
<comment type="similarity">
    <text evidence="1">Belongs to the peptidase S51 family.</text>
</comment>
<evidence type="ECO:0000256" key="2">
    <source>
        <dbReference type="ARBA" id="ARBA00022670"/>
    </source>
</evidence>
<dbReference type="InterPro" id="IPR005320">
    <property type="entry name" value="Peptidase_S51"/>
</dbReference>
<keyword evidence="2" id="KW-0645">Protease</keyword>
<dbReference type="Pfam" id="PF03575">
    <property type="entry name" value="Peptidase_S51"/>
    <property type="match status" value="1"/>
</dbReference>
<protein>
    <submittedName>
        <fullName evidence="5">Type 1 glutamine amidotransferase-like domain-containing protein</fullName>
    </submittedName>
</protein>
<dbReference type="Gene3D" id="3.40.50.880">
    <property type="match status" value="1"/>
</dbReference>
<accession>A0ABU0XB84</accession>
<evidence type="ECO:0000256" key="1">
    <source>
        <dbReference type="ARBA" id="ARBA00006534"/>
    </source>
</evidence>
<gene>
    <name evidence="5" type="ORF">RBR11_00075</name>
</gene>
<keyword evidence="3" id="KW-0378">Hydrolase</keyword>
<evidence type="ECO:0000256" key="3">
    <source>
        <dbReference type="ARBA" id="ARBA00022801"/>
    </source>
</evidence>
<name>A0ABU0XB84_9MICO</name>
<dbReference type="EMBL" id="JAVFCB010000001">
    <property type="protein sequence ID" value="MDQ4212308.1"/>
    <property type="molecule type" value="Genomic_DNA"/>
</dbReference>
<keyword evidence="6" id="KW-1185">Reference proteome</keyword>
<organism evidence="5 6">
    <name type="scientific">Microbacterium capsulatum</name>
    <dbReference type="NCBI Taxonomy" id="3041921"/>
    <lineage>
        <taxon>Bacteria</taxon>
        <taxon>Bacillati</taxon>
        <taxon>Actinomycetota</taxon>
        <taxon>Actinomycetes</taxon>
        <taxon>Micrococcales</taxon>
        <taxon>Microbacteriaceae</taxon>
        <taxon>Microbacterium</taxon>
    </lineage>
</organism>
<dbReference type="SUPFAM" id="SSF52317">
    <property type="entry name" value="Class I glutamine amidotransferase-like"/>
    <property type="match status" value="1"/>
</dbReference>
<sequence length="240" mass="23727">MGVHLVGGGLGRSAFAPFTAEAVARAQAQGAGRPVVVVVTVREDASTGHARDLVAALTADDAVPVDARIVAVGEGDHVSPAVFDGAHAIVIGGGLTPAYHDALEGCYDAIRTAVGAGTPYLGFSAGAMIAAERAILGGWRIGGVVVAPEGTAEDLDEVTVVAGIGLVDVSIDVHAAQWGTLSRLIAATEAGAVDGGLGLDESTALIAGPDGPRIAGEGSVWRVIPGADGRVEVSSDRAGA</sequence>
<proteinExistence type="inferred from homology"/>
<evidence type="ECO:0000313" key="6">
    <source>
        <dbReference type="Proteomes" id="UP001230289"/>
    </source>
</evidence>